<dbReference type="AlphaFoldDB" id="T1GZ31"/>
<evidence type="ECO:0000313" key="4">
    <source>
        <dbReference type="Proteomes" id="UP000015102"/>
    </source>
</evidence>
<evidence type="ECO:0000256" key="1">
    <source>
        <dbReference type="ARBA" id="ARBA00009176"/>
    </source>
</evidence>
<name>T1GZ31_MEGSC</name>
<accession>T1GZ31</accession>
<dbReference type="EMBL" id="CAQQ02135334">
    <property type="status" value="NOT_ANNOTATED_CDS"/>
    <property type="molecule type" value="Genomic_DNA"/>
</dbReference>
<dbReference type="Pfam" id="PF01156">
    <property type="entry name" value="IU_nuc_hydro"/>
    <property type="match status" value="1"/>
</dbReference>
<protein>
    <recommendedName>
        <fullName evidence="2">Inosine/uridine-preferring nucleoside hydrolase domain-containing protein</fullName>
    </recommendedName>
</protein>
<dbReference type="PANTHER" id="PTHR46190">
    <property type="entry name" value="SI:CH211-201H21.5-RELATED"/>
    <property type="match status" value="1"/>
</dbReference>
<dbReference type="STRING" id="36166.T1GZ31"/>
<dbReference type="InterPro" id="IPR001910">
    <property type="entry name" value="Inosine/uridine_hydrolase_dom"/>
</dbReference>
<dbReference type="Proteomes" id="UP000015102">
    <property type="component" value="Unassembled WGS sequence"/>
</dbReference>
<dbReference type="Gene3D" id="3.90.245.10">
    <property type="entry name" value="Ribonucleoside hydrolase-like"/>
    <property type="match status" value="1"/>
</dbReference>
<organism evidence="3 4">
    <name type="scientific">Megaselia scalaris</name>
    <name type="common">Humpbacked fly</name>
    <name type="synonym">Phora scalaris</name>
    <dbReference type="NCBI Taxonomy" id="36166"/>
    <lineage>
        <taxon>Eukaryota</taxon>
        <taxon>Metazoa</taxon>
        <taxon>Ecdysozoa</taxon>
        <taxon>Arthropoda</taxon>
        <taxon>Hexapoda</taxon>
        <taxon>Insecta</taxon>
        <taxon>Pterygota</taxon>
        <taxon>Neoptera</taxon>
        <taxon>Endopterygota</taxon>
        <taxon>Diptera</taxon>
        <taxon>Brachycera</taxon>
        <taxon>Muscomorpha</taxon>
        <taxon>Platypezoidea</taxon>
        <taxon>Phoridae</taxon>
        <taxon>Megaseliini</taxon>
        <taxon>Megaselia</taxon>
    </lineage>
</organism>
<reference evidence="4" key="1">
    <citation type="submission" date="2013-02" db="EMBL/GenBank/DDBJ databases">
        <authorList>
            <person name="Hughes D."/>
        </authorList>
    </citation>
    <scope>NUCLEOTIDE SEQUENCE</scope>
    <source>
        <strain>Durham</strain>
        <strain evidence="4">NC isolate 2 -- Noor lab</strain>
    </source>
</reference>
<proteinExistence type="inferred from homology"/>
<sequence length="99" mass="10946">IPIYKGCANSIIPKAKIKTDDLYYGKDGFGDIYQKIDTSELIEPLHAANAMYNLAKKYPKEITFISVGPLTNLALCMTLYPDFVDLIKDIAIMGGNLSL</sequence>
<dbReference type="PANTHER" id="PTHR46190:SF1">
    <property type="entry name" value="SI:CH211-201H21.5"/>
    <property type="match status" value="1"/>
</dbReference>
<comment type="similarity">
    <text evidence="1">Belongs to the IUNH family.</text>
</comment>
<dbReference type="SUPFAM" id="SSF53590">
    <property type="entry name" value="Nucleoside hydrolase"/>
    <property type="match status" value="1"/>
</dbReference>
<evidence type="ECO:0000313" key="3">
    <source>
        <dbReference type="EnsemblMetazoa" id="MESCA009123-PA"/>
    </source>
</evidence>
<dbReference type="HOGENOM" id="CLU_2326666_0_0_1"/>
<dbReference type="EMBL" id="CAQQ02135333">
    <property type="status" value="NOT_ANNOTATED_CDS"/>
    <property type="molecule type" value="Genomic_DNA"/>
</dbReference>
<dbReference type="EnsemblMetazoa" id="MESCA009123-RA">
    <property type="protein sequence ID" value="MESCA009123-PA"/>
    <property type="gene ID" value="MESCA009123"/>
</dbReference>
<evidence type="ECO:0000259" key="2">
    <source>
        <dbReference type="Pfam" id="PF01156"/>
    </source>
</evidence>
<reference evidence="3" key="2">
    <citation type="submission" date="2015-06" db="UniProtKB">
        <authorList>
            <consortium name="EnsemblMetazoa"/>
        </authorList>
    </citation>
    <scope>IDENTIFICATION</scope>
</reference>
<dbReference type="InterPro" id="IPR036452">
    <property type="entry name" value="Ribo_hydro-like"/>
</dbReference>
<dbReference type="InterPro" id="IPR052775">
    <property type="entry name" value="IUN_hydrolase"/>
</dbReference>
<dbReference type="GO" id="GO:0016799">
    <property type="term" value="F:hydrolase activity, hydrolyzing N-glycosyl compounds"/>
    <property type="evidence" value="ECO:0007669"/>
    <property type="project" value="InterPro"/>
</dbReference>
<feature type="domain" description="Inosine/uridine-preferring nucleoside hydrolase" evidence="2">
    <location>
        <begin position="1"/>
        <end position="97"/>
    </location>
</feature>
<keyword evidence="4" id="KW-1185">Reference proteome</keyword>